<protein>
    <submittedName>
        <fullName evidence="1">Uncharacterized protein</fullName>
    </submittedName>
</protein>
<proteinExistence type="predicted"/>
<organism evidence="1">
    <name type="scientific">marine sediment metagenome</name>
    <dbReference type="NCBI Taxonomy" id="412755"/>
    <lineage>
        <taxon>unclassified sequences</taxon>
        <taxon>metagenomes</taxon>
        <taxon>ecological metagenomes</taxon>
    </lineage>
</organism>
<gene>
    <name evidence="1" type="ORF">LCGC14_2641240</name>
</gene>
<sequence>QLICEDIQSINEENIQVFHPFFVIGQLLAGFYQQSVLSQCLLLKIY</sequence>
<feature type="non-terminal residue" evidence="1">
    <location>
        <position position="1"/>
    </location>
</feature>
<evidence type="ECO:0000313" key="1">
    <source>
        <dbReference type="EMBL" id="KKK98590.1"/>
    </source>
</evidence>
<comment type="caution">
    <text evidence="1">The sequence shown here is derived from an EMBL/GenBank/DDBJ whole genome shotgun (WGS) entry which is preliminary data.</text>
</comment>
<dbReference type="EMBL" id="LAZR01045558">
    <property type="protein sequence ID" value="KKK98590.1"/>
    <property type="molecule type" value="Genomic_DNA"/>
</dbReference>
<dbReference type="AlphaFoldDB" id="A0A0F9AJU6"/>
<name>A0A0F9AJU6_9ZZZZ</name>
<reference evidence="1" key="1">
    <citation type="journal article" date="2015" name="Nature">
        <title>Complex archaea that bridge the gap between prokaryotes and eukaryotes.</title>
        <authorList>
            <person name="Spang A."/>
            <person name="Saw J.H."/>
            <person name="Jorgensen S.L."/>
            <person name="Zaremba-Niedzwiedzka K."/>
            <person name="Martijn J."/>
            <person name="Lind A.E."/>
            <person name="van Eijk R."/>
            <person name="Schleper C."/>
            <person name="Guy L."/>
            <person name="Ettema T.J."/>
        </authorList>
    </citation>
    <scope>NUCLEOTIDE SEQUENCE</scope>
</reference>
<accession>A0A0F9AJU6</accession>